<keyword evidence="2" id="KW-1185">Reference proteome</keyword>
<gene>
    <name evidence="1" type="ORF">ANN_12270</name>
</gene>
<feature type="non-terminal residue" evidence="1">
    <location>
        <position position="1"/>
    </location>
</feature>
<accession>A0ABQ8TGQ8</accession>
<evidence type="ECO:0000313" key="2">
    <source>
        <dbReference type="Proteomes" id="UP001148838"/>
    </source>
</evidence>
<proteinExistence type="predicted"/>
<protein>
    <submittedName>
        <fullName evidence="1">Uncharacterized protein</fullName>
    </submittedName>
</protein>
<reference evidence="1 2" key="1">
    <citation type="journal article" date="2022" name="Allergy">
        <title>Genome assembly and annotation of Periplaneta americana reveal a comprehensive cockroach allergen profile.</title>
        <authorList>
            <person name="Wang L."/>
            <person name="Xiong Q."/>
            <person name="Saelim N."/>
            <person name="Wang L."/>
            <person name="Nong W."/>
            <person name="Wan A.T."/>
            <person name="Shi M."/>
            <person name="Liu X."/>
            <person name="Cao Q."/>
            <person name="Hui J.H.L."/>
            <person name="Sookrung N."/>
            <person name="Leung T.F."/>
            <person name="Tungtrongchitr A."/>
            <person name="Tsui S.K.W."/>
        </authorList>
    </citation>
    <scope>NUCLEOTIDE SEQUENCE [LARGE SCALE GENOMIC DNA]</scope>
    <source>
        <strain evidence="1">PWHHKU_190912</strain>
    </source>
</reference>
<dbReference type="Proteomes" id="UP001148838">
    <property type="component" value="Unassembled WGS sequence"/>
</dbReference>
<dbReference type="EMBL" id="JAJSOF020000009">
    <property type="protein sequence ID" value="KAJ4445589.1"/>
    <property type="molecule type" value="Genomic_DNA"/>
</dbReference>
<sequence length="1190" mass="133022">YMLPDRFLDIYNNLSEEVKESIRAGKLETLTPDTFAKLHISLFLLIPASTNIIDESSRLKNVSGSSFASLLSSYPQDVSVAVKIMGTLKSESIRDFFEKLQGVNLSPDNQYEIAKALVKPTPDVNTNWTYTRFRMIEGIGSPLLAYIPPYYLANLTKLEASKFEKIISVPSSKLAVVEPPADMWSEKLEASKRAWTDLMFRSSYPFSISEWKENEGRRFRYFLEGATPDELKWLTAQQLQSTKLFKTHLSRLQVQTLFNILYSNGNLSSANLTEKELLPVALQLSPANLQNFNINTTDFRVLTSLFVKQEKLCSYATAKQILQSLIAQSVLSGRLESERPETWGDGIEHLGKFIYILPAKALEPYKLSPPSALVQSIIDSDKVTARQARMVTGGKILDLENPDFMLSQKGLLRALPSSQLVAATTLPQFLLSHLLANLPSDLPVKVAALLQKVKKLTGDPFTLKTILTNKERNQFFKIMPSRTIATIITDLQNIKDFDNDIKQLPQNTLSVWLAAMRTKLTNKNGLWTSDILLSNRSYPALLGLSCNDIYAMETVDFIYIMEQYNRARKNVSKPFPKDLQYCSQMALMNYLEMKASLQVANHSPELLDYLQPAEIAAVGGYILSTLPAQDIEVSSHSQQILEAIGQLPFPELLVATKESKPQMYAKLLLKTHTVCADSATRAAWYQILLKTFGDTFTWTAGTLAILGDFLAVVPTDGLNSVPEDSWREAADTSVEQSSYHVKVDWPGKVDTIPIYQACAEVLDDSESADYIAAVRGLTRWYLAALQNQLNAVVSASQLIAQSKKVESKGKWLFPTFPVEIEHPESIVKVLEPDEDEEPIRMKRPGAEMDFTTEELVVSGNTKMEQSRDILRAVLVSDTSHSTSQTSTPIESTTEVVSLQSKERTEMRYWQKLSCDAIRAAGPLAALALDETDVGHMGPVEVEKCADFFGTLDLDSKVQKKIWSLVNKVSDLLKLPLSLYKTDLLLHDITLHRYYTFITWPAEVVCNLKMGHSSAIAVCGTRTTQEEVLEHLSDLGKLVKVLDVDDISRIDLNLRTPYALDNLAIMSEMIVDTHVLHEVGSHFVQSNYGIKKMTTETAVALGRILCEVVTVTSQRLHDLLGQSVFLEASPVLGRMKDCPTPCLYKFAMLAMRSSEYGPLETWTAEDVATLGVVLAGKFIFLFKFVKKSFAS</sequence>
<comment type="caution">
    <text evidence="1">The sequence shown here is derived from an EMBL/GenBank/DDBJ whole genome shotgun (WGS) entry which is preliminary data.</text>
</comment>
<name>A0ABQ8TGQ8_PERAM</name>
<evidence type="ECO:0000313" key="1">
    <source>
        <dbReference type="EMBL" id="KAJ4445589.1"/>
    </source>
</evidence>
<organism evidence="1 2">
    <name type="scientific">Periplaneta americana</name>
    <name type="common">American cockroach</name>
    <name type="synonym">Blatta americana</name>
    <dbReference type="NCBI Taxonomy" id="6978"/>
    <lineage>
        <taxon>Eukaryota</taxon>
        <taxon>Metazoa</taxon>
        <taxon>Ecdysozoa</taxon>
        <taxon>Arthropoda</taxon>
        <taxon>Hexapoda</taxon>
        <taxon>Insecta</taxon>
        <taxon>Pterygota</taxon>
        <taxon>Neoptera</taxon>
        <taxon>Polyneoptera</taxon>
        <taxon>Dictyoptera</taxon>
        <taxon>Blattodea</taxon>
        <taxon>Blattoidea</taxon>
        <taxon>Blattidae</taxon>
        <taxon>Blattinae</taxon>
        <taxon>Periplaneta</taxon>
    </lineage>
</organism>